<dbReference type="PROSITE" id="PS51257">
    <property type="entry name" value="PROKAR_LIPOPROTEIN"/>
    <property type="match status" value="1"/>
</dbReference>
<feature type="region of interest" description="Disordered" evidence="1">
    <location>
        <begin position="28"/>
        <end position="75"/>
    </location>
</feature>
<dbReference type="Proteomes" id="UP000000647">
    <property type="component" value="Chromosome"/>
</dbReference>
<reference evidence="2 3" key="2">
    <citation type="journal article" date="2013" name="Stand. Genomic Sci.">
        <title>Complete genome sequence of Halorhodospira halophila SL1.</title>
        <authorList>
            <person name="Challacombe J.F."/>
            <person name="Majid S."/>
            <person name="Deole R."/>
            <person name="Brettin T.S."/>
            <person name="Bruce D."/>
            <person name="Delano S.F."/>
            <person name="Detter J.C."/>
            <person name="Gleasner C.D."/>
            <person name="Han C.S."/>
            <person name="Misra M."/>
            <person name="Reitenga K.G."/>
            <person name="Mikhailova N."/>
            <person name="Woyke T."/>
            <person name="Pitluck S."/>
            <person name="Nolan M."/>
            <person name="Land M.L."/>
            <person name="Saunders E."/>
            <person name="Tapia R."/>
            <person name="Lapidus A."/>
            <person name="Ivanova N."/>
            <person name="Hoff W.D."/>
        </authorList>
    </citation>
    <scope>NUCLEOTIDE SEQUENCE [LARGE SCALE GENOMIC DNA]</scope>
    <source>
        <strain evidence="3">DSM 244 / SL1</strain>
    </source>
</reference>
<evidence type="ECO:0000313" key="3">
    <source>
        <dbReference type="Proteomes" id="UP000000647"/>
    </source>
</evidence>
<evidence type="ECO:0000313" key="2">
    <source>
        <dbReference type="EMBL" id="ABM62953.1"/>
    </source>
</evidence>
<accession>A1WZ41</accession>
<keyword evidence="3" id="KW-1185">Reference proteome</keyword>
<organism evidence="2 3">
    <name type="scientific">Halorhodospira halophila (strain DSM 244 / SL1)</name>
    <name type="common">Ectothiorhodospira halophila (strain DSM 244 / SL1)</name>
    <dbReference type="NCBI Taxonomy" id="349124"/>
    <lineage>
        <taxon>Bacteria</taxon>
        <taxon>Pseudomonadati</taxon>
        <taxon>Pseudomonadota</taxon>
        <taxon>Gammaproteobacteria</taxon>
        <taxon>Chromatiales</taxon>
        <taxon>Ectothiorhodospiraceae</taxon>
        <taxon>Halorhodospira</taxon>
    </lineage>
</organism>
<evidence type="ECO:0008006" key="4">
    <source>
        <dbReference type="Google" id="ProtNLM"/>
    </source>
</evidence>
<dbReference type="KEGG" id="hha:Hhal_2189"/>
<feature type="compositionally biased region" description="Basic and acidic residues" evidence="1">
    <location>
        <begin position="58"/>
        <end position="72"/>
    </location>
</feature>
<dbReference type="HOGENOM" id="CLU_2000724_0_0_6"/>
<proteinExistence type="predicted"/>
<sequence>MELRSRTRAGRVGLGLVLAAVTLGACTGYGHQQRPAPEPTDTQPDYSDPRQWPGSHQLDPDAGDRSTRDEMRAAGTEMYNLGRDAELEAGVRELQQGIRQEQSEVLGTFPEIYGRGAWRRFPTR</sequence>
<name>A1WZ41_HALHL</name>
<evidence type="ECO:0000256" key="1">
    <source>
        <dbReference type="SAM" id="MobiDB-lite"/>
    </source>
</evidence>
<dbReference type="EMBL" id="CP000544">
    <property type="protein sequence ID" value="ABM62953.1"/>
    <property type="molecule type" value="Genomic_DNA"/>
</dbReference>
<reference evidence="3" key="1">
    <citation type="submission" date="2006-12" db="EMBL/GenBank/DDBJ databases">
        <title>Complete sequence of Halorhodospira halophila SL1.</title>
        <authorList>
            <consortium name="US DOE Joint Genome Institute"/>
            <person name="Copeland A."/>
            <person name="Lucas S."/>
            <person name="Lapidus A."/>
            <person name="Barry K."/>
            <person name="Detter J.C."/>
            <person name="Glavina del Rio T."/>
            <person name="Hammon N."/>
            <person name="Israni S."/>
            <person name="Dalin E."/>
            <person name="Tice H."/>
            <person name="Pitluck S."/>
            <person name="Saunders E."/>
            <person name="Brettin T."/>
            <person name="Bruce D."/>
            <person name="Han C."/>
            <person name="Tapia R."/>
            <person name="Schmutz J."/>
            <person name="Larimer F."/>
            <person name="Land M."/>
            <person name="Hauser L."/>
            <person name="Kyrpides N."/>
            <person name="Mikhailova N."/>
            <person name="Hoff W."/>
            <person name="Richardson P."/>
        </authorList>
    </citation>
    <scope>NUCLEOTIDE SEQUENCE [LARGE SCALE GENOMIC DNA]</scope>
    <source>
        <strain evidence="3">DSM 244 / SL1</strain>
    </source>
</reference>
<dbReference type="AlphaFoldDB" id="A1WZ41"/>
<protein>
    <recommendedName>
        <fullName evidence="4">Lipoprotein</fullName>
    </recommendedName>
</protein>
<gene>
    <name evidence="2" type="ordered locus">Hhal_2189</name>
</gene>